<dbReference type="RefSeq" id="WP_206962785.1">
    <property type="nucleotide sequence ID" value="NZ_BAAAJJ010000003.1"/>
</dbReference>
<evidence type="ECO:0000313" key="2">
    <source>
        <dbReference type="Proteomes" id="UP000664167"/>
    </source>
</evidence>
<dbReference type="AlphaFoldDB" id="A0A939FAA2"/>
<organism evidence="1 2">
    <name type="scientific">Streptomyces beijiangensis</name>
    <dbReference type="NCBI Taxonomy" id="163361"/>
    <lineage>
        <taxon>Bacteria</taxon>
        <taxon>Bacillati</taxon>
        <taxon>Actinomycetota</taxon>
        <taxon>Actinomycetes</taxon>
        <taxon>Kitasatosporales</taxon>
        <taxon>Streptomycetaceae</taxon>
        <taxon>Streptomyces</taxon>
    </lineage>
</organism>
<dbReference type="Proteomes" id="UP000664167">
    <property type="component" value="Unassembled WGS sequence"/>
</dbReference>
<name>A0A939FAA2_9ACTN</name>
<protein>
    <submittedName>
        <fullName evidence="1">Uncharacterized protein</fullName>
    </submittedName>
</protein>
<reference evidence="1" key="1">
    <citation type="submission" date="2021-03" db="EMBL/GenBank/DDBJ databases">
        <title>Streptomyces poriferae sp. nov., a novel marine sponge-derived Actinobacteria species with anti-MRSA activity.</title>
        <authorList>
            <person name="Sandoval-Powers M."/>
            <person name="Kralova S."/>
            <person name="Nguyen G.-S."/>
            <person name="Fawwal D."/>
            <person name="Degnes K."/>
            <person name="Klinkenberg G."/>
            <person name="Sletta H."/>
            <person name="Wentzel A."/>
            <person name="Liles M.R."/>
        </authorList>
    </citation>
    <scope>NUCLEOTIDE SEQUENCE</scope>
    <source>
        <strain evidence="1">DSM 41794</strain>
    </source>
</reference>
<proteinExistence type="predicted"/>
<keyword evidence="2" id="KW-1185">Reference proteome</keyword>
<evidence type="ECO:0000313" key="1">
    <source>
        <dbReference type="EMBL" id="MBO0513360.1"/>
    </source>
</evidence>
<gene>
    <name evidence="1" type="ORF">J0695_16355</name>
</gene>
<dbReference type="EMBL" id="JAFLRJ010000149">
    <property type="protein sequence ID" value="MBO0513360.1"/>
    <property type="molecule type" value="Genomic_DNA"/>
</dbReference>
<comment type="caution">
    <text evidence="1">The sequence shown here is derived from an EMBL/GenBank/DDBJ whole genome shotgun (WGS) entry which is preliminary data.</text>
</comment>
<accession>A0A939FAA2</accession>
<sequence>MSYQPTQTLQPLSALMEQVQDTAAREARSTVTKFLGEAQVHKTAGIQASAASMQAFKFDPSLIKYDEKGLTVAGVQIPGVPSLNTIIGPYVTNMIKKVKPPVESPAPITEEALAKVRDSASTAKESASKAKDSVRQLDHRVRAQFEGLHVRMARQNDAVVRTNREITSLQTGTRRVVSDMDAFLDLLTDIERRIN</sequence>